<keyword evidence="10" id="KW-1185">Reference proteome</keyword>
<evidence type="ECO:0000313" key="10">
    <source>
        <dbReference type="Proteomes" id="UP001276659"/>
    </source>
</evidence>
<evidence type="ECO:0000256" key="5">
    <source>
        <dbReference type="ARBA" id="ARBA00038359"/>
    </source>
</evidence>
<feature type="transmembrane region" description="Helical" evidence="7">
    <location>
        <begin position="54"/>
        <end position="75"/>
    </location>
</feature>
<evidence type="ECO:0000256" key="7">
    <source>
        <dbReference type="SAM" id="Phobius"/>
    </source>
</evidence>
<dbReference type="Proteomes" id="UP001276659">
    <property type="component" value="Unassembled WGS sequence"/>
</dbReference>
<evidence type="ECO:0000256" key="2">
    <source>
        <dbReference type="ARBA" id="ARBA00022692"/>
    </source>
</evidence>
<organism evidence="9 10">
    <name type="scientific">Lepraria neglecta</name>
    <dbReference type="NCBI Taxonomy" id="209136"/>
    <lineage>
        <taxon>Eukaryota</taxon>
        <taxon>Fungi</taxon>
        <taxon>Dikarya</taxon>
        <taxon>Ascomycota</taxon>
        <taxon>Pezizomycotina</taxon>
        <taxon>Lecanoromycetes</taxon>
        <taxon>OSLEUM clade</taxon>
        <taxon>Lecanoromycetidae</taxon>
        <taxon>Lecanorales</taxon>
        <taxon>Lecanorineae</taxon>
        <taxon>Stereocaulaceae</taxon>
        <taxon>Lepraria</taxon>
    </lineage>
</organism>
<comment type="caution">
    <text evidence="9">The sequence shown here is derived from an EMBL/GenBank/DDBJ whole genome shotgun (WGS) entry which is preliminary data.</text>
</comment>
<protein>
    <recommendedName>
        <fullName evidence="8">Rhodopsin domain-containing protein</fullName>
    </recommendedName>
</protein>
<sequence length="385" mass="42312">MSGLPPAPPGLDIYATRQPELYAAQLTTYILAVIAVGLRFWARKLLKAGYWLDDWIAVAALVVATGLFASSFVWISQGYGKHLWVLGPTFVTEFFKNLFVGEILYTLIIVLVKYSILAFYWRLFTQSIHLPVYILGGITTAWGIAVTLVTIFQCKPVSDFFEPDFTKRNCIVNDYAFFVGIAVPNILTDAALMSLPVPYIWKLHRSQSQKIALAVIFMLGSFVTIISIVRLATLVSVNITSPDLDWNFAYVGVWTITESNMAIVSGCLPSLRPILSLAMTGSPNPSAYATGNRYASGKSLKRSQNISMGSRTQPDQISESDSQHQFVPLDDETDGYSGLKNLHSTVVAGERQVPASDIEMQGLPNAPRGINVRSDVAVKWTGGGR</sequence>
<feature type="transmembrane region" description="Helical" evidence="7">
    <location>
        <begin position="22"/>
        <end position="42"/>
    </location>
</feature>
<accession>A0AAE0DJA8</accession>
<evidence type="ECO:0000256" key="3">
    <source>
        <dbReference type="ARBA" id="ARBA00022989"/>
    </source>
</evidence>
<reference evidence="9" key="1">
    <citation type="submission" date="2022-11" db="EMBL/GenBank/DDBJ databases">
        <title>Chromosomal genome sequence assembly and mating type (MAT) locus characterization of the leprose asexual lichenized fungus Lepraria neglecta (Nyl.) Erichsen.</title>
        <authorList>
            <person name="Allen J.L."/>
            <person name="Pfeffer B."/>
        </authorList>
    </citation>
    <scope>NUCLEOTIDE SEQUENCE</scope>
    <source>
        <strain evidence="9">Allen 5258</strain>
    </source>
</reference>
<dbReference type="GO" id="GO:0016020">
    <property type="term" value="C:membrane"/>
    <property type="evidence" value="ECO:0007669"/>
    <property type="project" value="UniProtKB-SubCell"/>
</dbReference>
<feature type="transmembrane region" description="Helical" evidence="7">
    <location>
        <begin position="211"/>
        <end position="232"/>
    </location>
</feature>
<evidence type="ECO:0000259" key="8">
    <source>
        <dbReference type="Pfam" id="PF20684"/>
    </source>
</evidence>
<dbReference type="PANTHER" id="PTHR33048">
    <property type="entry name" value="PTH11-LIKE INTEGRAL MEMBRANE PROTEIN (AFU_ORTHOLOGUE AFUA_5G11245)"/>
    <property type="match status" value="1"/>
</dbReference>
<keyword evidence="2 7" id="KW-0812">Transmembrane</keyword>
<dbReference type="InterPro" id="IPR052337">
    <property type="entry name" value="SAT4-like"/>
</dbReference>
<evidence type="ECO:0000256" key="4">
    <source>
        <dbReference type="ARBA" id="ARBA00023136"/>
    </source>
</evidence>
<gene>
    <name evidence="9" type="ORF">OEA41_003740</name>
</gene>
<evidence type="ECO:0000256" key="1">
    <source>
        <dbReference type="ARBA" id="ARBA00004141"/>
    </source>
</evidence>
<feature type="region of interest" description="Disordered" evidence="6">
    <location>
        <begin position="288"/>
        <end position="331"/>
    </location>
</feature>
<feature type="transmembrane region" description="Helical" evidence="7">
    <location>
        <begin position="130"/>
        <end position="152"/>
    </location>
</feature>
<dbReference type="AlphaFoldDB" id="A0AAE0DJA8"/>
<proteinExistence type="inferred from homology"/>
<feature type="transmembrane region" description="Helical" evidence="7">
    <location>
        <begin position="103"/>
        <end position="123"/>
    </location>
</feature>
<evidence type="ECO:0000313" key="9">
    <source>
        <dbReference type="EMBL" id="KAK3171656.1"/>
    </source>
</evidence>
<comment type="similarity">
    <text evidence="5">Belongs to the SAT4 family.</text>
</comment>
<feature type="domain" description="Rhodopsin" evidence="8">
    <location>
        <begin position="38"/>
        <end position="276"/>
    </location>
</feature>
<evidence type="ECO:0000256" key="6">
    <source>
        <dbReference type="SAM" id="MobiDB-lite"/>
    </source>
</evidence>
<feature type="transmembrane region" description="Helical" evidence="7">
    <location>
        <begin position="175"/>
        <end position="199"/>
    </location>
</feature>
<name>A0AAE0DJA8_9LECA</name>
<comment type="subcellular location">
    <subcellularLocation>
        <location evidence="1">Membrane</location>
        <topology evidence="1">Multi-pass membrane protein</topology>
    </subcellularLocation>
</comment>
<dbReference type="PANTHER" id="PTHR33048:SF47">
    <property type="entry name" value="INTEGRAL MEMBRANE PROTEIN-RELATED"/>
    <property type="match status" value="1"/>
</dbReference>
<keyword evidence="4 7" id="KW-0472">Membrane</keyword>
<dbReference type="EMBL" id="JASNWA010000008">
    <property type="protein sequence ID" value="KAK3171656.1"/>
    <property type="molecule type" value="Genomic_DNA"/>
</dbReference>
<dbReference type="Pfam" id="PF20684">
    <property type="entry name" value="Fung_rhodopsin"/>
    <property type="match status" value="1"/>
</dbReference>
<keyword evidence="3 7" id="KW-1133">Transmembrane helix</keyword>
<feature type="compositionally biased region" description="Polar residues" evidence="6">
    <location>
        <begin position="302"/>
        <end position="325"/>
    </location>
</feature>
<dbReference type="InterPro" id="IPR049326">
    <property type="entry name" value="Rhodopsin_dom_fungi"/>
</dbReference>